<gene>
    <name evidence="1" type="primary">PARPA_07916.1 scaffold 31073</name>
</gene>
<dbReference type="OrthoDB" id="2227646at2759"/>
<dbReference type="STRING" id="35722.A0A0B7NE11"/>
<dbReference type="EMBL" id="LN730558">
    <property type="protein sequence ID" value="CEP13782.1"/>
    <property type="molecule type" value="Genomic_DNA"/>
</dbReference>
<evidence type="ECO:0000313" key="2">
    <source>
        <dbReference type="Proteomes" id="UP000054107"/>
    </source>
</evidence>
<keyword evidence="2" id="KW-1185">Reference proteome</keyword>
<reference evidence="1 2" key="1">
    <citation type="submission" date="2014-09" db="EMBL/GenBank/DDBJ databases">
        <authorList>
            <person name="Ellenberger Sabrina"/>
        </authorList>
    </citation>
    <scope>NUCLEOTIDE SEQUENCE [LARGE SCALE GENOMIC DNA]</scope>
    <source>
        <strain evidence="1 2">CBS 412.66</strain>
    </source>
</reference>
<proteinExistence type="predicted"/>
<sequence>MYYLQENDFSEAKGCVKEALKSYLEIENTTLKSKTRAEALLKRLNRDSASLKNFYEQQQKAEPSSAAEISQTNKIAKVKGNLNISHNESYQNITQASSSALSKNSAQYNDINTVSGNVNISNATMKRESVEDSNEPIVKKQRIITKDDDSSNEEIREEFFDPPNNREQNEVDFDNLPIAVDPPLNQDVLASLEEINEYIVDGVEYHKLFADFKTKAFRDLQSLDLIYLEPNFYKLIALQHILFLKPGSFSADMIVTFGERNLSKLYNHLHKKYFDHDTSKYNDILTKISNIFNEFPLDYQQVEDRLEDLYHVEKDVLSRRTLRCLLELVTSLPPYKEYGVVNELDLKMRFINPIFKPFLNDIDNKFRLHWPESNPIERKVHSKATQRPDALISNIEQSTFQENIGFMEVKSSLFNNRNRALILDMYRLVYFSRATIDVDRINSPIIIQVVGAKVNVYMHVLMGKKFYVTFFLFNLNIPFCIDDIQNFVPGIKKLISLHHALACCSKRDCLIDEDLISESQTTPLFEKRVECKVYQGDMERVQLC</sequence>
<protein>
    <submittedName>
        <fullName evidence="1">Uncharacterized protein</fullName>
    </submittedName>
</protein>
<dbReference type="AlphaFoldDB" id="A0A0B7NE11"/>
<dbReference type="Proteomes" id="UP000054107">
    <property type="component" value="Unassembled WGS sequence"/>
</dbReference>
<evidence type="ECO:0000313" key="1">
    <source>
        <dbReference type="EMBL" id="CEP13782.1"/>
    </source>
</evidence>
<accession>A0A0B7NE11</accession>
<organism evidence="1 2">
    <name type="scientific">Parasitella parasitica</name>
    <dbReference type="NCBI Taxonomy" id="35722"/>
    <lineage>
        <taxon>Eukaryota</taxon>
        <taxon>Fungi</taxon>
        <taxon>Fungi incertae sedis</taxon>
        <taxon>Mucoromycota</taxon>
        <taxon>Mucoromycotina</taxon>
        <taxon>Mucoromycetes</taxon>
        <taxon>Mucorales</taxon>
        <taxon>Mucorineae</taxon>
        <taxon>Mucoraceae</taxon>
        <taxon>Parasitella</taxon>
    </lineage>
</organism>
<name>A0A0B7NE11_9FUNG</name>